<keyword evidence="3" id="KW-1185">Reference proteome</keyword>
<keyword evidence="1" id="KW-1133">Transmembrane helix</keyword>
<name>A0ABU4G3B0_9BACL</name>
<feature type="transmembrane region" description="Helical" evidence="1">
    <location>
        <begin position="52"/>
        <end position="69"/>
    </location>
</feature>
<dbReference type="RefSeq" id="WP_317937114.1">
    <property type="nucleotide sequence ID" value="NZ_JAUBDH010000014.1"/>
</dbReference>
<dbReference type="Pfam" id="PF09964">
    <property type="entry name" value="DUF2198"/>
    <property type="match status" value="1"/>
</dbReference>
<feature type="transmembrane region" description="Helical" evidence="1">
    <location>
        <begin position="30"/>
        <end position="46"/>
    </location>
</feature>
<dbReference type="InterPro" id="IPR019242">
    <property type="entry name" value="DUF2198"/>
</dbReference>
<accession>A0ABU4G3B0</accession>
<proteinExistence type="predicted"/>
<organism evidence="2 3">
    <name type="scientific">Sporosarcina aquimarina</name>
    <dbReference type="NCBI Taxonomy" id="114975"/>
    <lineage>
        <taxon>Bacteria</taxon>
        <taxon>Bacillati</taxon>
        <taxon>Bacillota</taxon>
        <taxon>Bacilli</taxon>
        <taxon>Bacillales</taxon>
        <taxon>Caryophanaceae</taxon>
        <taxon>Sporosarcina</taxon>
    </lineage>
</organism>
<reference evidence="2 3" key="1">
    <citation type="submission" date="2023-06" db="EMBL/GenBank/DDBJ databases">
        <title>Sporosarcina sp. nov., isolated from Korean traditional fermented seafood 'Jeotgal'.</title>
        <authorList>
            <person name="Yang A.-I."/>
            <person name="Shin N.-R."/>
        </authorList>
    </citation>
    <scope>NUCLEOTIDE SEQUENCE [LARGE SCALE GENOMIC DNA]</scope>
    <source>
        <strain evidence="2 3">KCTC3840</strain>
    </source>
</reference>
<feature type="transmembrane region" description="Helical" evidence="1">
    <location>
        <begin position="6"/>
        <end position="23"/>
    </location>
</feature>
<sequence>MESLATKFVMALFIPGILVVFFTRVTFHQLVGLFLTIALIAASVYAGYTHNWILYVADALSLTVGFWYANRMVANAHRRSNDELQD</sequence>
<keyword evidence="1" id="KW-0812">Transmembrane</keyword>
<evidence type="ECO:0000313" key="2">
    <source>
        <dbReference type="EMBL" id="MDW0111447.1"/>
    </source>
</evidence>
<dbReference type="Proteomes" id="UP001280629">
    <property type="component" value="Unassembled WGS sequence"/>
</dbReference>
<evidence type="ECO:0000256" key="1">
    <source>
        <dbReference type="SAM" id="Phobius"/>
    </source>
</evidence>
<gene>
    <name evidence="2" type="ORF">QT716_15600</name>
</gene>
<comment type="caution">
    <text evidence="2">The sequence shown here is derived from an EMBL/GenBank/DDBJ whole genome shotgun (WGS) entry which is preliminary data.</text>
</comment>
<evidence type="ECO:0000313" key="3">
    <source>
        <dbReference type="Proteomes" id="UP001280629"/>
    </source>
</evidence>
<protein>
    <submittedName>
        <fullName evidence="2">CsbA family protein</fullName>
    </submittedName>
</protein>
<dbReference type="EMBL" id="JAUBDH010000014">
    <property type="protein sequence ID" value="MDW0111447.1"/>
    <property type="molecule type" value="Genomic_DNA"/>
</dbReference>
<keyword evidence="1" id="KW-0472">Membrane</keyword>